<dbReference type="NCBIfam" id="NF041079">
    <property type="entry name" value="CBASS_lipase"/>
    <property type="match status" value="1"/>
</dbReference>
<dbReference type="EMBL" id="BAABBP010000003">
    <property type="protein sequence ID" value="GAA3985373.1"/>
    <property type="molecule type" value="Genomic_DNA"/>
</dbReference>
<name>A0ABP7QNZ4_9BURK</name>
<feature type="short sequence motif" description="DGA/G" evidence="4">
    <location>
        <begin position="202"/>
        <end position="204"/>
    </location>
</feature>
<feature type="short sequence motif" description="GXGXXG" evidence="4">
    <location>
        <begin position="30"/>
        <end position="35"/>
    </location>
</feature>
<sequence>MSATRDDPFALPAGLPRARLGPVRVLSLSGGGYRGLFTAAVIKALEARLSPDPARPVPFGQHFDLIAGTSIGGILATALSCGATGAALQVLLQRSGSHIFPPMRLRGLRKLLGRAPYDPRRLRAAITELLPDAERQLLGEHAPALLLTTVNWTTSKLQLLGSAPTRTLRDALGLTLMDAMLATSAAPAHFPVHAFEHHRFVDGGLAANAPDLHALQCAQQMYPGAEVRMLSIGTANPLHGRDPSAVPGRGVLWAGPVIELVTNAQEMLAVQECAARLGTHRYLRLNVPPSDVQQKQMDFDVANQISTDLLLTLAHDCLASLQPADWHRLKAMLG</sequence>
<dbReference type="Gene3D" id="3.40.1090.10">
    <property type="entry name" value="Cytosolic phospholipase A2 catalytic domain"/>
    <property type="match status" value="1"/>
</dbReference>
<keyword evidence="3 4" id="KW-0443">Lipid metabolism</keyword>
<dbReference type="Proteomes" id="UP001501627">
    <property type="component" value="Unassembled WGS sequence"/>
</dbReference>
<keyword evidence="7" id="KW-1185">Reference proteome</keyword>
<keyword evidence="2 4" id="KW-0442">Lipid degradation</keyword>
<feature type="active site" description="Nucleophile" evidence="4">
    <location>
        <position position="70"/>
    </location>
</feature>
<reference evidence="7" key="1">
    <citation type="journal article" date="2019" name="Int. J. Syst. Evol. Microbiol.">
        <title>The Global Catalogue of Microorganisms (GCM) 10K type strain sequencing project: providing services to taxonomists for standard genome sequencing and annotation.</title>
        <authorList>
            <consortium name="The Broad Institute Genomics Platform"/>
            <consortium name="The Broad Institute Genome Sequencing Center for Infectious Disease"/>
            <person name="Wu L."/>
            <person name="Ma J."/>
        </authorList>
    </citation>
    <scope>NUCLEOTIDE SEQUENCE [LARGE SCALE GENOMIC DNA]</scope>
    <source>
        <strain evidence="7">JCM 17561</strain>
    </source>
</reference>
<evidence type="ECO:0000256" key="4">
    <source>
        <dbReference type="PROSITE-ProRule" id="PRU01161"/>
    </source>
</evidence>
<evidence type="ECO:0000256" key="3">
    <source>
        <dbReference type="ARBA" id="ARBA00023098"/>
    </source>
</evidence>
<dbReference type="Pfam" id="PF01734">
    <property type="entry name" value="Patatin"/>
    <property type="match status" value="1"/>
</dbReference>
<dbReference type="SUPFAM" id="SSF52151">
    <property type="entry name" value="FabD/lysophospholipase-like"/>
    <property type="match status" value="1"/>
</dbReference>
<evidence type="ECO:0000256" key="2">
    <source>
        <dbReference type="ARBA" id="ARBA00022963"/>
    </source>
</evidence>
<keyword evidence="1 4" id="KW-0378">Hydrolase</keyword>
<feature type="domain" description="PNPLA" evidence="5">
    <location>
        <begin position="26"/>
        <end position="215"/>
    </location>
</feature>
<evidence type="ECO:0000313" key="6">
    <source>
        <dbReference type="EMBL" id="GAA3985373.1"/>
    </source>
</evidence>
<evidence type="ECO:0000313" key="7">
    <source>
        <dbReference type="Proteomes" id="UP001501627"/>
    </source>
</evidence>
<gene>
    <name evidence="6" type="ORF">GCM10022279_05700</name>
</gene>
<dbReference type="PANTHER" id="PTHR24185:SF1">
    <property type="entry name" value="CALCIUM-INDEPENDENT PHOSPHOLIPASE A2-GAMMA"/>
    <property type="match status" value="1"/>
</dbReference>
<dbReference type="InterPro" id="IPR002641">
    <property type="entry name" value="PNPLA_dom"/>
</dbReference>
<accession>A0ABP7QNZ4</accession>
<evidence type="ECO:0000256" key="1">
    <source>
        <dbReference type="ARBA" id="ARBA00022801"/>
    </source>
</evidence>
<dbReference type="CDD" id="cd07199">
    <property type="entry name" value="Pat17_PNPLA8_PNPLA9_like"/>
    <property type="match status" value="1"/>
</dbReference>
<comment type="caution">
    <text evidence="6">The sequence shown here is derived from an EMBL/GenBank/DDBJ whole genome shotgun (WGS) entry which is preliminary data.</text>
</comment>
<feature type="short sequence motif" description="GXSXG" evidence="4">
    <location>
        <begin position="68"/>
        <end position="72"/>
    </location>
</feature>
<proteinExistence type="predicted"/>
<organism evidence="6 7">
    <name type="scientific">Comamonas faecalis</name>
    <dbReference type="NCBI Taxonomy" id="1387849"/>
    <lineage>
        <taxon>Bacteria</taxon>
        <taxon>Pseudomonadati</taxon>
        <taxon>Pseudomonadota</taxon>
        <taxon>Betaproteobacteria</taxon>
        <taxon>Burkholderiales</taxon>
        <taxon>Comamonadaceae</taxon>
        <taxon>Comamonas</taxon>
    </lineage>
</organism>
<dbReference type="InterPro" id="IPR016035">
    <property type="entry name" value="Acyl_Trfase/lysoPLipase"/>
</dbReference>
<dbReference type="PROSITE" id="PS51635">
    <property type="entry name" value="PNPLA"/>
    <property type="match status" value="1"/>
</dbReference>
<protein>
    <recommendedName>
        <fullName evidence="5">PNPLA domain-containing protein</fullName>
    </recommendedName>
</protein>
<dbReference type="PANTHER" id="PTHR24185">
    <property type="entry name" value="CALCIUM-INDEPENDENT PHOSPHOLIPASE A2-GAMMA"/>
    <property type="match status" value="1"/>
</dbReference>
<feature type="active site" description="Proton acceptor" evidence="4">
    <location>
        <position position="202"/>
    </location>
</feature>
<evidence type="ECO:0000259" key="5">
    <source>
        <dbReference type="PROSITE" id="PS51635"/>
    </source>
</evidence>